<dbReference type="Proteomes" id="UP000499080">
    <property type="component" value="Unassembled WGS sequence"/>
</dbReference>
<evidence type="ECO:0000313" key="2">
    <source>
        <dbReference type="EMBL" id="GBM69174.1"/>
    </source>
</evidence>
<dbReference type="EMBL" id="BGPR01002182">
    <property type="protein sequence ID" value="GBM69174.1"/>
    <property type="molecule type" value="Genomic_DNA"/>
</dbReference>
<name>A0A4Y2HUL7_ARAVE</name>
<proteinExistence type="predicted"/>
<gene>
    <name evidence="2" type="ORF">AVEN_91757_1</name>
</gene>
<evidence type="ECO:0000313" key="3">
    <source>
        <dbReference type="Proteomes" id="UP000499080"/>
    </source>
</evidence>
<feature type="compositionally biased region" description="Polar residues" evidence="1">
    <location>
        <begin position="1"/>
        <end position="15"/>
    </location>
</feature>
<accession>A0A4Y2HUL7</accession>
<organism evidence="2 3">
    <name type="scientific">Araneus ventricosus</name>
    <name type="common">Orbweaver spider</name>
    <name type="synonym">Epeira ventricosa</name>
    <dbReference type="NCBI Taxonomy" id="182803"/>
    <lineage>
        <taxon>Eukaryota</taxon>
        <taxon>Metazoa</taxon>
        <taxon>Ecdysozoa</taxon>
        <taxon>Arthropoda</taxon>
        <taxon>Chelicerata</taxon>
        <taxon>Arachnida</taxon>
        <taxon>Araneae</taxon>
        <taxon>Araneomorphae</taxon>
        <taxon>Entelegynae</taxon>
        <taxon>Araneoidea</taxon>
        <taxon>Araneidae</taxon>
        <taxon>Araneus</taxon>
    </lineage>
</organism>
<comment type="caution">
    <text evidence="2">The sequence shown here is derived from an EMBL/GenBank/DDBJ whole genome shotgun (WGS) entry which is preliminary data.</text>
</comment>
<dbReference type="AlphaFoldDB" id="A0A4Y2HUL7"/>
<protein>
    <submittedName>
        <fullName evidence="2">Uncharacterized protein</fullName>
    </submittedName>
</protein>
<evidence type="ECO:0000256" key="1">
    <source>
        <dbReference type="SAM" id="MobiDB-lite"/>
    </source>
</evidence>
<reference evidence="2 3" key="1">
    <citation type="journal article" date="2019" name="Sci. Rep.">
        <title>Orb-weaving spider Araneus ventricosus genome elucidates the spidroin gene catalogue.</title>
        <authorList>
            <person name="Kono N."/>
            <person name="Nakamura H."/>
            <person name="Ohtoshi R."/>
            <person name="Moran D.A.P."/>
            <person name="Shinohara A."/>
            <person name="Yoshida Y."/>
            <person name="Fujiwara M."/>
            <person name="Mori M."/>
            <person name="Tomita M."/>
            <person name="Arakawa K."/>
        </authorList>
    </citation>
    <scope>NUCLEOTIDE SEQUENCE [LARGE SCALE GENOMIC DNA]</scope>
</reference>
<sequence>MTRTPLSVQPSPNLHHTSRRCLAPTYSTRHYYDGSSNNMEFLVQLGLRTDLSTEVETSTQAHWQLGWEVVAAILGADYQGEKLRNHFQ</sequence>
<feature type="region of interest" description="Disordered" evidence="1">
    <location>
        <begin position="1"/>
        <end position="20"/>
    </location>
</feature>
<keyword evidence="3" id="KW-1185">Reference proteome</keyword>